<dbReference type="Pfam" id="PF05199">
    <property type="entry name" value="GMC_oxred_C"/>
    <property type="match status" value="1"/>
</dbReference>
<dbReference type="InterPro" id="IPR036188">
    <property type="entry name" value="FAD/NAD-bd_sf"/>
</dbReference>
<dbReference type="SUPFAM" id="SSF51905">
    <property type="entry name" value="FAD/NAD(P)-binding domain"/>
    <property type="match status" value="1"/>
</dbReference>
<dbReference type="GO" id="GO:0016020">
    <property type="term" value="C:membrane"/>
    <property type="evidence" value="ECO:0007669"/>
    <property type="project" value="TreeGrafter"/>
</dbReference>
<dbReference type="Gene3D" id="3.30.560.10">
    <property type="entry name" value="Glucose Oxidase, domain 3"/>
    <property type="match status" value="1"/>
</dbReference>
<dbReference type="InterPro" id="IPR007867">
    <property type="entry name" value="GMC_OxRtase_C"/>
</dbReference>
<gene>
    <name evidence="3" type="ORF">METZ01_LOCUS316714</name>
</gene>
<organism evidence="3">
    <name type="scientific">marine metagenome</name>
    <dbReference type="NCBI Taxonomy" id="408172"/>
    <lineage>
        <taxon>unclassified sequences</taxon>
        <taxon>metagenomes</taxon>
        <taxon>ecological metagenomes</taxon>
    </lineage>
</organism>
<dbReference type="SUPFAM" id="SSF54373">
    <property type="entry name" value="FAD-linked reductases, C-terminal domain"/>
    <property type="match status" value="1"/>
</dbReference>
<evidence type="ECO:0000313" key="3">
    <source>
        <dbReference type="EMBL" id="SVC63860.1"/>
    </source>
</evidence>
<evidence type="ECO:0000256" key="1">
    <source>
        <dbReference type="ARBA" id="ARBA00010790"/>
    </source>
</evidence>
<feature type="domain" description="Glucose-methanol-choline oxidoreductase C-terminal" evidence="2">
    <location>
        <begin position="85"/>
        <end position="218"/>
    </location>
</feature>
<feature type="non-terminal residue" evidence="3">
    <location>
        <position position="1"/>
    </location>
</feature>
<dbReference type="EMBL" id="UINC01102328">
    <property type="protein sequence ID" value="SVC63860.1"/>
    <property type="molecule type" value="Genomic_DNA"/>
</dbReference>
<accession>A0A382NT87</accession>
<dbReference type="Gene3D" id="3.50.50.60">
    <property type="entry name" value="FAD/NAD(P)-binding domain"/>
    <property type="match status" value="1"/>
</dbReference>
<comment type="similarity">
    <text evidence="1">Belongs to the GMC oxidoreductase family.</text>
</comment>
<dbReference type="GO" id="GO:0019285">
    <property type="term" value="P:glycine betaine biosynthetic process from choline"/>
    <property type="evidence" value="ECO:0007669"/>
    <property type="project" value="TreeGrafter"/>
</dbReference>
<reference evidence="3" key="1">
    <citation type="submission" date="2018-05" db="EMBL/GenBank/DDBJ databases">
        <authorList>
            <person name="Lanie J.A."/>
            <person name="Ng W.-L."/>
            <person name="Kazmierczak K.M."/>
            <person name="Andrzejewski T.M."/>
            <person name="Davidsen T.M."/>
            <person name="Wayne K.J."/>
            <person name="Tettelin H."/>
            <person name="Glass J.I."/>
            <person name="Rusch D."/>
            <person name="Podicherti R."/>
            <person name="Tsui H.-C.T."/>
            <person name="Winkler M.E."/>
        </authorList>
    </citation>
    <scope>NUCLEOTIDE SEQUENCE</scope>
</reference>
<dbReference type="AlphaFoldDB" id="A0A382NT87"/>
<dbReference type="GO" id="GO:0050660">
    <property type="term" value="F:flavin adenine dinucleotide binding"/>
    <property type="evidence" value="ECO:0007669"/>
    <property type="project" value="InterPro"/>
</dbReference>
<dbReference type="PANTHER" id="PTHR11552">
    <property type="entry name" value="GLUCOSE-METHANOL-CHOLINE GMC OXIDOREDUCTASE"/>
    <property type="match status" value="1"/>
</dbReference>
<proteinExistence type="inferred from homology"/>
<protein>
    <recommendedName>
        <fullName evidence="2">Glucose-methanol-choline oxidoreductase C-terminal domain-containing protein</fullName>
    </recommendedName>
</protein>
<dbReference type="GO" id="GO:0008812">
    <property type="term" value="F:choline dehydrogenase activity"/>
    <property type="evidence" value="ECO:0007669"/>
    <property type="project" value="TreeGrafter"/>
</dbReference>
<sequence>KVPEISYNTRARGIGLVGQVLKYFTTGKGFLSLPSSSLGAWLKTRPELATPDIQMQFIPYSVESAEKRKLHSFPGMTIACFQLRPESLGSVHIRSNDPYKHPAIRFNFLNDPTDVQTNIDGVKMMREIVDAKPMDPYRDEEFYPGKSVSSDDEIEHFLREECETGYHPMGTCRMGRGPNAVVDDQLKVHGLEGLRVADASIFPTMPSGNTNAPCIMVGEKAADLIKNSY</sequence>
<name>A0A382NT87_9ZZZZ</name>
<dbReference type="InterPro" id="IPR012132">
    <property type="entry name" value="GMC_OxRdtase"/>
</dbReference>
<evidence type="ECO:0000259" key="2">
    <source>
        <dbReference type="Pfam" id="PF05199"/>
    </source>
</evidence>
<dbReference type="PANTHER" id="PTHR11552:SF147">
    <property type="entry name" value="CHOLINE DEHYDROGENASE, MITOCHONDRIAL"/>
    <property type="match status" value="1"/>
</dbReference>